<proteinExistence type="predicted"/>
<dbReference type="EMBL" id="KZ502537">
    <property type="protein sequence ID" value="PKU76782.1"/>
    <property type="molecule type" value="Genomic_DNA"/>
</dbReference>
<protein>
    <submittedName>
        <fullName evidence="1">Uncharacterized protein</fullName>
    </submittedName>
</protein>
<evidence type="ECO:0000313" key="2">
    <source>
        <dbReference type="Proteomes" id="UP000233837"/>
    </source>
</evidence>
<dbReference type="AlphaFoldDB" id="A0A2I0WM96"/>
<dbReference type="InterPro" id="IPR055298">
    <property type="entry name" value="AtLOH3-like"/>
</dbReference>
<gene>
    <name evidence="1" type="ORF">MA16_Dca001388</name>
</gene>
<dbReference type="PANTHER" id="PTHR11697">
    <property type="entry name" value="GENERAL TRANSCRIPTION FACTOR 2-RELATED ZINC FINGER PROTEIN"/>
    <property type="match status" value="1"/>
</dbReference>
<reference evidence="1 2" key="1">
    <citation type="journal article" date="2016" name="Sci. Rep.">
        <title>The Dendrobium catenatum Lindl. genome sequence provides insights into polysaccharide synthase, floral development and adaptive evolution.</title>
        <authorList>
            <person name="Zhang G.Q."/>
            <person name="Xu Q."/>
            <person name="Bian C."/>
            <person name="Tsai W.C."/>
            <person name="Yeh C.M."/>
            <person name="Liu K.W."/>
            <person name="Yoshida K."/>
            <person name="Zhang L.S."/>
            <person name="Chang S.B."/>
            <person name="Chen F."/>
            <person name="Shi Y."/>
            <person name="Su Y.Y."/>
            <person name="Zhang Y.Q."/>
            <person name="Chen L.J."/>
            <person name="Yin Y."/>
            <person name="Lin M."/>
            <person name="Huang H."/>
            <person name="Deng H."/>
            <person name="Wang Z.W."/>
            <person name="Zhu S.L."/>
            <person name="Zhao X."/>
            <person name="Deng C."/>
            <person name="Niu S.C."/>
            <person name="Huang J."/>
            <person name="Wang M."/>
            <person name="Liu G.H."/>
            <person name="Yang H.J."/>
            <person name="Xiao X.J."/>
            <person name="Hsiao Y.Y."/>
            <person name="Wu W.L."/>
            <person name="Chen Y.Y."/>
            <person name="Mitsuda N."/>
            <person name="Ohme-Takagi M."/>
            <person name="Luo Y.B."/>
            <person name="Van de Peer Y."/>
            <person name="Liu Z.J."/>
        </authorList>
    </citation>
    <scope>NUCLEOTIDE SEQUENCE [LARGE SCALE GENOMIC DNA]</scope>
    <source>
        <tissue evidence="1">The whole plant</tissue>
    </source>
</reference>
<keyword evidence="2" id="KW-1185">Reference proteome</keyword>
<dbReference type="Proteomes" id="UP000233837">
    <property type="component" value="Unassembled WGS sequence"/>
</dbReference>
<name>A0A2I0WM96_9ASPA</name>
<evidence type="ECO:0000313" key="1">
    <source>
        <dbReference type="EMBL" id="PKU76782.1"/>
    </source>
</evidence>
<accession>A0A2I0WM96</accession>
<reference evidence="1 2" key="2">
    <citation type="journal article" date="2017" name="Nature">
        <title>The Apostasia genome and the evolution of orchids.</title>
        <authorList>
            <person name="Zhang G.Q."/>
            <person name="Liu K.W."/>
            <person name="Li Z."/>
            <person name="Lohaus R."/>
            <person name="Hsiao Y.Y."/>
            <person name="Niu S.C."/>
            <person name="Wang J.Y."/>
            <person name="Lin Y.C."/>
            <person name="Xu Q."/>
            <person name="Chen L.J."/>
            <person name="Yoshida K."/>
            <person name="Fujiwara S."/>
            <person name="Wang Z.W."/>
            <person name="Zhang Y.Q."/>
            <person name="Mitsuda N."/>
            <person name="Wang M."/>
            <person name="Liu G.H."/>
            <person name="Pecoraro L."/>
            <person name="Huang H.X."/>
            <person name="Xiao X.J."/>
            <person name="Lin M."/>
            <person name="Wu X.Y."/>
            <person name="Wu W.L."/>
            <person name="Chen Y.Y."/>
            <person name="Chang S.B."/>
            <person name="Sakamoto S."/>
            <person name="Ohme-Takagi M."/>
            <person name="Yagi M."/>
            <person name="Zeng S.J."/>
            <person name="Shen C.Y."/>
            <person name="Yeh C.M."/>
            <person name="Luo Y.B."/>
            <person name="Tsai W.C."/>
            <person name="Van de Peer Y."/>
            <person name="Liu Z.J."/>
        </authorList>
    </citation>
    <scope>NUCLEOTIDE SEQUENCE [LARGE SCALE GENOMIC DNA]</scope>
    <source>
        <tissue evidence="1">The whole plant</tissue>
    </source>
</reference>
<sequence length="117" mass="13494">MYASVLEVLEIVKEEEIHDQQSVKAGILIHAMKSFDFVLALHLMINILGITNELSQALQRKDQNIINAMKLVQVSKQRLQMIRENGWMPLLEEVSRFYNVFEVEVSNMDSKFKSGGR</sequence>
<organism evidence="1 2">
    <name type="scientific">Dendrobium catenatum</name>
    <dbReference type="NCBI Taxonomy" id="906689"/>
    <lineage>
        <taxon>Eukaryota</taxon>
        <taxon>Viridiplantae</taxon>
        <taxon>Streptophyta</taxon>
        <taxon>Embryophyta</taxon>
        <taxon>Tracheophyta</taxon>
        <taxon>Spermatophyta</taxon>
        <taxon>Magnoliopsida</taxon>
        <taxon>Liliopsida</taxon>
        <taxon>Asparagales</taxon>
        <taxon>Orchidaceae</taxon>
        <taxon>Epidendroideae</taxon>
        <taxon>Malaxideae</taxon>
        <taxon>Dendrobiinae</taxon>
        <taxon>Dendrobium</taxon>
    </lineage>
</organism>
<dbReference type="PANTHER" id="PTHR11697:SF230">
    <property type="entry name" value="ZINC FINGER, MYM DOMAIN CONTAINING 1"/>
    <property type="match status" value="1"/>
</dbReference>